<feature type="transmembrane region" description="Helical" evidence="1">
    <location>
        <begin position="99"/>
        <end position="117"/>
    </location>
</feature>
<reference evidence="2 3" key="1">
    <citation type="submission" date="2022-05" db="EMBL/GenBank/DDBJ databases">
        <authorList>
            <person name="Park J.-S."/>
        </authorList>
    </citation>
    <scope>NUCLEOTIDE SEQUENCE [LARGE SCALE GENOMIC DNA]</scope>
    <source>
        <strain evidence="2 3">2012CJ34-2</strain>
    </source>
</reference>
<feature type="transmembrane region" description="Helical" evidence="1">
    <location>
        <begin position="123"/>
        <end position="145"/>
    </location>
</feature>
<comment type="caution">
    <text evidence="2">The sequence shown here is derived from an EMBL/GenBank/DDBJ whole genome shotgun (WGS) entry which is preliminary data.</text>
</comment>
<evidence type="ECO:0000313" key="3">
    <source>
        <dbReference type="Proteomes" id="UP001203338"/>
    </source>
</evidence>
<evidence type="ECO:0000256" key="1">
    <source>
        <dbReference type="SAM" id="Phobius"/>
    </source>
</evidence>
<feature type="transmembrane region" description="Helical" evidence="1">
    <location>
        <begin position="157"/>
        <end position="186"/>
    </location>
</feature>
<dbReference type="Pfam" id="PF04018">
    <property type="entry name" value="VCA0040-like"/>
    <property type="match status" value="1"/>
</dbReference>
<protein>
    <submittedName>
        <fullName evidence="2">DUF368 domain-containing protein</fullName>
    </submittedName>
</protein>
<dbReference type="InterPro" id="IPR007163">
    <property type="entry name" value="VCA0040-like"/>
</dbReference>
<dbReference type="Proteomes" id="UP001203338">
    <property type="component" value="Unassembled WGS sequence"/>
</dbReference>
<keyword evidence="1" id="KW-1133">Transmembrane helix</keyword>
<dbReference type="EMBL" id="JAMFLX010000005">
    <property type="protein sequence ID" value="MCL6269302.1"/>
    <property type="molecule type" value="Genomic_DNA"/>
</dbReference>
<feature type="transmembrane region" description="Helical" evidence="1">
    <location>
        <begin position="285"/>
        <end position="306"/>
    </location>
</feature>
<evidence type="ECO:0000313" key="2">
    <source>
        <dbReference type="EMBL" id="MCL6269302.1"/>
    </source>
</evidence>
<organism evidence="2 3">
    <name type="scientific">Parendozoicomonas callyspongiae</name>
    <dbReference type="NCBI Taxonomy" id="2942213"/>
    <lineage>
        <taxon>Bacteria</taxon>
        <taxon>Pseudomonadati</taxon>
        <taxon>Pseudomonadota</taxon>
        <taxon>Gammaproteobacteria</taxon>
        <taxon>Oceanospirillales</taxon>
        <taxon>Endozoicomonadaceae</taxon>
        <taxon>Parendozoicomonas</taxon>
    </lineage>
</organism>
<proteinExistence type="predicted"/>
<accession>A0ABT0PEU9</accession>
<dbReference type="PANTHER" id="PTHR37308">
    <property type="entry name" value="INTEGRAL MEMBRANE PROTEIN"/>
    <property type="match status" value="1"/>
</dbReference>
<feature type="transmembrane region" description="Helical" evidence="1">
    <location>
        <begin position="63"/>
        <end position="87"/>
    </location>
</feature>
<keyword evidence="1" id="KW-0812">Transmembrane</keyword>
<feature type="transmembrane region" description="Helical" evidence="1">
    <location>
        <begin position="198"/>
        <end position="219"/>
    </location>
</feature>
<keyword evidence="3" id="KW-1185">Reference proteome</keyword>
<dbReference type="RefSeq" id="WP_249698279.1">
    <property type="nucleotide sequence ID" value="NZ_JAMFLX010000005.1"/>
</dbReference>
<keyword evidence="1" id="KW-0472">Membrane</keyword>
<sequence length="316" mass="34227">MSLKPTLLLFARGVAMGAADVVPGVSGGTIAFITGIYDELLNSLKNCNPAAVKVLFQQGFGSFWSYINGSFLITLFTGILTSLFSLAKLITWLLDHHPVLVWSFFFGLVLVSAWHVAKQIRRWPASTVLPFLVGAVLAWVIAGGVPAAAGNEVNLFTFFWAGALAICAMILPGISGSFILLLLGLYGSVLSAVKDLDLLVLTVLASGCVVGLLVFARFLSWLLLRARMQTLAFLVGLMLGSLNKIWPWKETLTTRVNSKGIEVPLLQNNILPFHYEQLTGQPSQFALAVLCMGLAIGLVLGLEWLADHDFFSQKQS</sequence>
<dbReference type="PANTHER" id="PTHR37308:SF1">
    <property type="entry name" value="POLYPRENYL-PHOSPHATE TRANSPORTER"/>
    <property type="match status" value="1"/>
</dbReference>
<name>A0ABT0PEU9_9GAMM</name>
<gene>
    <name evidence="2" type="ORF">M3P05_05005</name>
</gene>